<proteinExistence type="predicted"/>
<accession>A0A3E2N4X6</accession>
<evidence type="ECO:0000313" key="2">
    <source>
        <dbReference type="Proteomes" id="UP000260680"/>
    </source>
</evidence>
<name>A0A3E2N4X6_9FIRM</name>
<dbReference type="RefSeq" id="WP_117419811.1">
    <property type="nucleotide sequence ID" value="NZ_QOHO01000107.1"/>
</dbReference>
<dbReference type="PANTHER" id="PTHR43235:SF1">
    <property type="entry name" value="GLUTAMINE AMIDOTRANSFERASE PB2B2.05-RELATED"/>
    <property type="match status" value="1"/>
</dbReference>
<organism evidence="1 2">
    <name type="scientific">Lacrimispora amygdalina</name>
    <dbReference type="NCBI Taxonomy" id="253257"/>
    <lineage>
        <taxon>Bacteria</taxon>
        <taxon>Bacillati</taxon>
        <taxon>Bacillota</taxon>
        <taxon>Clostridia</taxon>
        <taxon>Lachnospirales</taxon>
        <taxon>Lachnospiraceae</taxon>
        <taxon>Lacrimispora</taxon>
    </lineage>
</organism>
<dbReference type="PANTHER" id="PTHR43235">
    <property type="entry name" value="GLUTAMINE AMIDOTRANSFERASE PB2B2.05-RELATED"/>
    <property type="match status" value="1"/>
</dbReference>
<dbReference type="SUPFAM" id="SSF52317">
    <property type="entry name" value="Class I glutamine amidotransferase-like"/>
    <property type="match status" value="1"/>
</dbReference>
<sequence>MIKPIIGILGNTYKTTPAKFSSSKREYVNSDYVEAVLNNGGMPIAVPSVSMLDDPESALSFCDGILVPGGEDVSPWYYGEEPSPGIQTIRPEIDEAWMAAGRYALEKKIPMLGICKGIQFLNVLCGGTLYQDLYLQREGSILHMQSLERSYLFHHVDIRKDTYLAGILGEGKHAVNSMHHQAVRELGRNLTVSAVAPDGTVEAIESSDGQIVAVQWHPEGLIHTAPEMNKLFADLVRRSEAYHNR</sequence>
<dbReference type="InterPro" id="IPR029062">
    <property type="entry name" value="Class_I_gatase-like"/>
</dbReference>
<keyword evidence="1" id="KW-0378">Hydrolase</keyword>
<comment type="caution">
    <text evidence="1">The sequence shown here is derived from an EMBL/GenBank/DDBJ whole genome shotgun (WGS) entry which is preliminary data.</text>
</comment>
<protein>
    <submittedName>
        <fullName evidence="1">Gamma-glutamyl-gamma-aminobutyrate hydrolase family protein</fullName>
    </submittedName>
</protein>
<dbReference type="EMBL" id="QOHO01000107">
    <property type="protein sequence ID" value="RFZ76036.1"/>
    <property type="molecule type" value="Genomic_DNA"/>
</dbReference>
<dbReference type="InterPro" id="IPR044668">
    <property type="entry name" value="PuuD-like"/>
</dbReference>
<dbReference type="Proteomes" id="UP000260680">
    <property type="component" value="Unassembled WGS sequence"/>
</dbReference>
<dbReference type="GO" id="GO:0016811">
    <property type="term" value="F:hydrolase activity, acting on carbon-nitrogen (but not peptide) bonds, in linear amides"/>
    <property type="evidence" value="ECO:0007669"/>
    <property type="project" value="InterPro"/>
</dbReference>
<dbReference type="OrthoDB" id="9813383at2"/>
<dbReference type="InterPro" id="IPR011697">
    <property type="entry name" value="Peptidase_C26"/>
</dbReference>
<gene>
    <name evidence="1" type="ORF">DS742_25910</name>
</gene>
<dbReference type="AlphaFoldDB" id="A0A3E2N4X6"/>
<dbReference type="CDD" id="cd01745">
    <property type="entry name" value="GATase1_2"/>
    <property type="match status" value="1"/>
</dbReference>
<reference evidence="1 2" key="1">
    <citation type="submission" date="2018-07" db="EMBL/GenBank/DDBJ databases">
        <title>New species, Clostridium PI-S10-A1B.</title>
        <authorList>
            <person name="Krishna G."/>
            <person name="Summeta K."/>
            <person name="Shikha S."/>
            <person name="Prabhu P.B."/>
            <person name="Suresh K."/>
        </authorList>
    </citation>
    <scope>NUCLEOTIDE SEQUENCE [LARGE SCALE GENOMIC DNA]</scope>
    <source>
        <strain evidence="1 2">PI-S10-A1B</strain>
    </source>
</reference>
<dbReference type="Gene3D" id="3.40.50.880">
    <property type="match status" value="1"/>
</dbReference>
<dbReference type="PROSITE" id="PS51273">
    <property type="entry name" value="GATASE_TYPE_1"/>
    <property type="match status" value="1"/>
</dbReference>
<dbReference type="GO" id="GO:0005829">
    <property type="term" value="C:cytosol"/>
    <property type="evidence" value="ECO:0007669"/>
    <property type="project" value="TreeGrafter"/>
</dbReference>
<evidence type="ECO:0000313" key="1">
    <source>
        <dbReference type="EMBL" id="RFZ76036.1"/>
    </source>
</evidence>
<dbReference type="Pfam" id="PF07722">
    <property type="entry name" value="Peptidase_C26"/>
    <property type="match status" value="1"/>
</dbReference>